<dbReference type="SUPFAM" id="SSF144083">
    <property type="entry name" value="Magnesium transport protein CorA, transmembrane region"/>
    <property type="match status" value="1"/>
</dbReference>
<dbReference type="OrthoDB" id="1931410at2759"/>
<gene>
    <name evidence="7" type="ORF">NCGR_LOCUS21150</name>
</gene>
<feature type="transmembrane region" description="Helical" evidence="6">
    <location>
        <begin position="379"/>
        <end position="399"/>
    </location>
</feature>
<evidence type="ECO:0000256" key="2">
    <source>
        <dbReference type="ARBA" id="ARBA00022692"/>
    </source>
</evidence>
<comment type="caution">
    <text evidence="7">The sequence shown here is derived from an EMBL/GenBank/DDBJ whole genome shotgun (WGS) entry which is preliminary data.</text>
</comment>
<evidence type="ECO:0000313" key="7">
    <source>
        <dbReference type="EMBL" id="CAD6231031.1"/>
    </source>
</evidence>
<name>A0A811P2E1_9POAL</name>
<dbReference type="GO" id="GO:0046873">
    <property type="term" value="F:metal ion transmembrane transporter activity"/>
    <property type="evidence" value="ECO:0007669"/>
    <property type="project" value="InterPro"/>
</dbReference>
<dbReference type="Gene3D" id="1.20.58.340">
    <property type="entry name" value="Magnesium transport protein CorA, transmembrane region"/>
    <property type="match status" value="1"/>
</dbReference>
<dbReference type="Pfam" id="PF01544">
    <property type="entry name" value="CorA"/>
    <property type="match status" value="1"/>
</dbReference>
<dbReference type="Proteomes" id="UP000604825">
    <property type="component" value="Unassembled WGS sequence"/>
</dbReference>
<reference evidence="7" key="1">
    <citation type="submission" date="2020-10" db="EMBL/GenBank/DDBJ databases">
        <authorList>
            <person name="Han B."/>
            <person name="Lu T."/>
            <person name="Zhao Q."/>
            <person name="Huang X."/>
            <person name="Zhao Y."/>
        </authorList>
    </citation>
    <scope>NUCLEOTIDE SEQUENCE</scope>
</reference>
<organism evidence="7 8">
    <name type="scientific">Miscanthus lutarioriparius</name>
    <dbReference type="NCBI Taxonomy" id="422564"/>
    <lineage>
        <taxon>Eukaryota</taxon>
        <taxon>Viridiplantae</taxon>
        <taxon>Streptophyta</taxon>
        <taxon>Embryophyta</taxon>
        <taxon>Tracheophyta</taxon>
        <taxon>Spermatophyta</taxon>
        <taxon>Magnoliopsida</taxon>
        <taxon>Liliopsida</taxon>
        <taxon>Poales</taxon>
        <taxon>Poaceae</taxon>
        <taxon>PACMAD clade</taxon>
        <taxon>Panicoideae</taxon>
        <taxon>Andropogonodae</taxon>
        <taxon>Andropogoneae</taxon>
        <taxon>Saccharinae</taxon>
        <taxon>Miscanthus</taxon>
    </lineage>
</organism>
<dbReference type="EMBL" id="CAJGYO010000005">
    <property type="protein sequence ID" value="CAD6231031.1"/>
    <property type="molecule type" value="Genomic_DNA"/>
</dbReference>
<evidence type="ECO:0000256" key="5">
    <source>
        <dbReference type="SAM" id="MobiDB-lite"/>
    </source>
</evidence>
<dbReference type="AlphaFoldDB" id="A0A811P2E1"/>
<keyword evidence="2 6" id="KW-0812">Transmembrane</keyword>
<sequence>MDGKHGWYSGRCRPPAINDVQELKDSFGGKEATAPWSDLWTGGLVCAFEFVRRRGHGFVSPHDLSRSNSSKSKDLPVITDSGSSTDGDEPRPACRHGRAAPAESYWSPIGWARITKLVAMVDGDDTAWHDEQGISSLTDADADGQHCCGDSDITVADVAVPYWQRPTSPTWWCHVAAGHPAVDAWLATSARWLHPAICVALRNETMIISEKMKHLLYEVPVRVSGGLLFELLGQSVGDPTRDEDDIPVVIRAWRAQNFLITALHVKAQHQTLWCKYVFGAADEIELKFVNRRNEEDLNLLCIIFNQDIRRLATQRRFELLKYLGGSTTQSLLEDIKKDARKMIEEQEAVRGRLFTIQDVMQSTVRAWLQDKSLRITHNLTIFGGCGLILSIITGLFGINVDGIPGAKNTQYAFALFSGLLFLVGLLLIVAGNIYFGLKNPISDQQVQVRKLELQQLVSMFQHDAETHAKVREGVLIRNDLPPRAADLIYDQGDYYFNDSPMEVRIHCS</sequence>
<evidence type="ECO:0000313" key="8">
    <source>
        <dbReference type="Proteomes" id="UP000604825"/>
    </source>
</evidence>
<protein>
    <recommendedName>
        <fullName evidence="9">Magnesium transporter</fullName>
    </recommendedName>
</protein>
<evidence type="ECO:0000256" key="6">
    <source>
        <dbReference type="SAM" id="Phobius"/>
    </source>
</evidence>
<dbReference type="InterPro" id="IPR002523">
    <property type="entry name" value="MgTranspt_CorA/ZnTranspt_ZntB"/>
</dbReference>
<dbReference type="PANTHER" id="PTHR46950:SF2">
    <property type="entry name" value="MAGNESIUM TRANSPORTER CORA-LIKE FAMILY PROTEIN"/>
    <property type="match status" value="1"/>
</dbReference>
<dbReference type="PANTHER" id="PTHR46950">
    <property type="entry name" value="MAGNESIUM TRANSPORTER CORA-LIKE FAMILY PROTEIN"/>
    <property type="match status" value="1"/>
</dbReference>
<comment type="subcellular location">
    <subcellularLocation>
        <location evidence="1">Membrane</location>
        <topology evidence="1">Multi-pass membrane protein</topology>
    </subcellularLocation>
</comment>
<proteinExistence type="predicted"/>
<keyword evidence="4 6" id="KW-0472">Membrane</keyword>
<dbReference type="InterPro" id="IPR045863">
    <property type="entry name" value="CorA_TM1_TM2"/>
</dbReference>
<feature type="transmembrane region" description="Helical" evidence="6">
    <location>
        <begin position="411"/>
        <end position="435"/>
    </location>
</feature>
<evidence type="ECO:0008006" key="9">
    <source>
        <dbReference type="Google" id="ProtNLM"/>
    </source>
</evidence>
<evidence type="ECO:0000256" key="1">
    <source>
        <dbReference type="ARBA" id="ARBA00004141"/>
    </source>
</evidence>
<accession>A0A811P2E1</accession>
<keyword evidence="3 6" id="KW-1133">Transmembrane helix</keyword>
<keyword evidence="8" id="KW-1185">Reference proteome</keyword>
<evidence type="ECO:0000256" key="3">
    <source>
        <dbReference type="ARBA" id="ARBA00022989"/>
    </source>
</evidence>
<feature type="region of interest" description="Disordered" evidence="5">
    <location>
        <begin position="60"/>
        <end position="99"/>
    </location>
</feature>
<evidence type="ECO:0000256" key="4">
    <source>
        <dbReference type="ARBA" id="ARBA00023136"/>
    </source>
</evidence>
<dbReference type="GO" id="GO:0016020">
    <property type="term" value="C:membrane"/>
    <property type="evidence" value="ECO:0007669"/>
    <property type="project" value="UniProtKB-SubCell"/>
</dbReference>